<evidence type="ECO:0000313" key="3">
    <source>
        <dbReference type="Proteomes" id="UP001189429"/>
    </source>
</evidence>
<accession>A0ABN9S5B7</accession>
<name>A0ABN9S5B7_9DINO</name>
<gene>
    <name evidence="2" type="ORF">PCOR1329_LOCUS26638</name>
</gene>
<evidence type="ECO:0000313" key="2">
    <source>
        <dbReference type="EMBL" id="CAK0826999.1"/>
    </source>
</evidence>
<keyword evidence="3" id="KW-1185">Reference proteome</keyword>
<comment type="caution">
    <text evidence="2">The sequence shown here is derived from an EMBL/GenBank/DDBJ whole genome shotgun (WGS) entry which is preliminary data.</text>
</comment>
<dbReference type="EMBL" id="CAUYUJ010009513">
    <property type="protein sequence ID" value="CAK0826999.1"/>
    <property type="molecule type" value="Genomic_DNA"/>
</dbReference>
<protein>
    <submittedName>
        <fullName evidence="2">Uncharacterized protein</fullName>
    </submittedName>
</protein>
<evidence type="ECO:0000256" key="1">
    <source>
        <dbReference type="SAM" id="MobiDB-lite"/>
    </source>
</evidence>
<sequence length="224" mass="24682">MVTSVEGLLSDEVHAIIPPCITALFKARIEAVSACSTIPILVRGGTIDSIFTESCVNWKCFGSLSVAFDQDSDGGWSEHWGWDSHEQQRFQGKGDSIHRGDGRCLLDGQHHPRGLPNQSCAQATPTRSAPPSPTFPKWSSSLATLAMLRLLAGACRHWSTCPMRSSPSKYEDASKMNFVIVPEQWDERGMRRIRSLAGPWRLVARPSARKQLTTQPPLAVCRSP</sequence>
<organism evidence="2 3">
    <name type="scientific">Prorocentrum cordatum</name>
    <dbReference type="NCBI Taxonomy" id="2364126"/>
    <lineage>
        <taxon>Eukaryota</taxon>
        <taxon>Sar</taxon>
        <taxon>Alveolata</taxon>
        <taxon>Dinophyceae</taxon>
        <taxon>Prorocentrales</taxon>
        <taxon>Prorocentraceae</taxon>
        <taxon>Prorocentrum</taxon>
    </lineage>
</organism>
<proteinExistence type="predicted"/>
<feature type="region of interest" description="Disordered" evidence="1">
    <location>
        <begin position="115"/>
        <end position="136"/>
    </location>
</feature>
<reference evidence="2" key="1">
    <citation type="submission" date="2023-10" db="EMBL/GenBank/DDBJ databases">
        <authorList>
            <person name="Chen Y."/>
            <person name="Shah S."/>
            <person name="Dougan E. K."/>
            <person name="Thang M."/>
            <person name="Chan C."/>
        </authorList>
    </citation>
    <scope>NUCLEOTIDE SEQUENCE [LARGE SCALE GENOMIC DNA]</scope>
</reference>
<dbReference type="Proteomes" id="UP001189429">
    <property type="component" value="Unassembled WGS sequence"/>
</dbReference>